<dbReference type="InterPro" id="IPR001584">
    <property type="entry name" value="Integrase_cat-core"/>
</dbReference>
<reference evidence="3" key="1">
    <citation type="submission" date="2021-03" db="EMBL/GenBank/DDBJ databases">
        <title>Draft genome sequence of rust myrtle Austropuccinia psidii MF-1, a brazilian biotype.</title>
        <authorList>
            <person name="Quecine M.C."/>
            <person name="Pachon D.M.R."/>
            <person name="Bonatelli M.L."/>
            <person name="Correr F.H."/>
            <person name="Franceschini L.M."/>
            <person name="Leite T.F."/>
            <person name="Margarido G.R.A."/>
            <person name="Almeida C.A."/>
            <person name="Ferrarezi J.A."/>
            <person name="Labate C.A."/>
        </authorList>
    </citation>
    <scope>NUCLEOTIDE SEQUENCE</scope>
    <source>
        <strain evidence="3">MF-1</strain>
    </source>
</reference>
<dbReference type="Proteomes" id="UP000765509">
    <property type="component" value="Unassembled WGS sequence"/>
</dbReference>
<dbReference type="PANTHER" id="PTHR37984:SF5">
    <property type="entry name" value="PROTEIN NYNRIN-LIKE"/>
    <property type="match status" value="1"/>
</dbReference>
<evidence type="ECO:0000313" key="4">
    <source>
        <dbReference type="Proteomes" id="UP000765509"/>
    </source>
</evidence>
<organism evidence="3 4">
    <name type="scientific">Austropuccinia psidii MF-1</name>
    <dbReference type="NCBI Taxonomy" id="1389203"/>
    <lineage>
        <taxon>Eukaryota</taxon>
        <taxon>Fungi</taxon>
        <taxon>Dikarya</taxon>
        <taxon>Basidiomycota</taxon>
        <taxon>Pucciniomycotina</taxon>
        <taxon>Pucciniomycetes</taxon>
        <taxon>Pucciniales</taxon>
        <taxon>Sphaerophragmiaceae</taxon>
        <taxon>Austropuccinia</taxon>
    </lineage>
</organism>
<dbReference type="GO" id="GO:0003723">
    <property type="term" value="F:RNA binding"/>
    <property type="evidence" value="ECO:0007669"/>
    <property type="project" value="UniProtKB-KW"/>
</dbReference>
<dbReference type="GO" id="GO:0005634">
    <property type="term" value="C:nucleus"/>
    <property type="evidence" value="ECO:0007669"/>
    <property type="project" value="UniProtKB-ARBA"/>
</dbReference>
<keyword evidence="4" id="KW-1185">Reference proteome</keyword>
<dbReference type="OrthoDB" id="3158924at2759"/>
<sequence>MDTALLIWNRVVSWTGIFTNTISDRDPRFTSALCTNIHQVFGPKLSCSTAYHPQTNFLAERMIQTLEYMVRNACAYDPKLKYCFVFTHDWCTLLPALELEYKTSVHASTKKPPAILEKRWNTELPQDSLRKDLAEIHPIASSFKGILEKS</sequence>
<dbReference type="GO" id="GO:0015074">
    <property type="term" value="P:DNA integration"/>
    <property type="evidence" value="ECO:0007669"/>
    <property type="project" value="InterPro"/>
</dbReference>
<dbReference type="SUPFAM" id="SSF53098">
    <property type="entry name" value="Ribonuclease H-like"/>
    <property type="match status" value="1"/>
</dbReference>
<comment type="caution">
    <text evidence="3">The sequence shown here is derived from an EMBL/GenBank/DDBJ whole genome shotgun (WGS) entry which is preliminary data.</text>
</comment>
<dbReference type="InterPro" id="IPR036397">
    <property type="entry name" value="RNaseH_sf"/>
</dbReference>
<proteinExistence type="predicted"/>
<accession>A0A9Q3GEB5</accession>
<dbReference type="InterPro" id="IPR050951">
    <property type="entry name" value="Retrovirus_Pol_polyprotein"/>
</dbReference>
<feature type="domain" description="Integrase catalytic" evidence="2">
    <location>
        <begin position="1"/>
        <end position="121"/>
    </location>
</feature>
<protein>
    <recommendedName>
        <fullName evidence="2">Integrase catalytic domain-containing protein</fullName>
    </recommendedName>
</protein>
<dbReference type="AlphaFoldDB" id="A0A9Q3GEB5"/>
<name>A0A9Q3GEB5_9BASI</name>
<dbReference type="Gene3D" id="3.30.420.10">
    <property type="entry name" value="Ribonuclease H-like superfamily/Ribonuclease H"/>
    <property type="match status" value="1"/>
</dbReference>
<evidence type="ECO:0000313" key="3">
    <source>
        <dbReference type="EMBL" id="MBW0463107.1"/>
    </source>
</evidence>
<dbReference type="PANTHER" id="PTHR37984">
    <property type="entry name" value="PROTEIN CBG26694"/>
    <property type="match status" value="1"/>
</dbReference>
<evidence type="ECO:0000259" key="2">
    <source>
        <dbReference type="PROSITE" id="PS50994"/>
    </source>
</evidence>
<dbReference type="PROSITE" id="PS50994">
    <property type="entry name" value="INTEGRASE"/>
    <property type="match status" value="1"/>
</dbReference>
<keyword evidence="1" id="KW-0694">RNA-binding</keyword>
<gene>
    <name evidence="3" type="ORF">O181_002822</name>
</gene>
<dbReference type="EMBL" id="AVOT02000485">
    <property type="protein sequence ID" value="MBW0463107.1"/>
    <property type="molecule type" value="Genomic_DNA"/>
</dbReference>
<evidence type="ECO:0000256" key="1">
    <source>
        <dbReference type="ARBA" id="ARBA00022884"/>
    </source>
</evidence>
<dbReference type="InterPro" id="IPR012337">
    <property type="entry name" value="RNaseH-like_sf"/>
</dbReference>